<comment type="similarity">
    <text evidence="1">Belongs to the complex I NDUFA9 subunit family.</text>
</comment>
<evidence type="ECO:0000256" key="3">
    <source>
        <dbReference type="ARBA" id="ARBA00042000"/>
    </source>
</evidence>
<proteinExistence type="inferred from homology"/>
<dbReference type="InterPro" id="IPR051207">
    <property type="entry name" value="ComplexI_NDUFA9_subunit"/>
</dbReference>
<dbReference type="InterPro" id="IPR001509">
    <property type="entry name" value="Epimerase_deHydtase"/>
</dbReference>
<comment type="subunit">
    <text evidence="5">Complex I is composed of 45 different subunits. This a component of the hydrophobic protein fraction. Interacts with BLOC1S1. Interacts with SLC2A4. Interacts with CLOCK. Interacts with RAB5IF.</text>
</comment>
<protein>
    <recommendedName>
        <fullName evidence="2">NADH dehydrogenase [ubiquinone] 1 alpha subcomplex subunit 9, mitochondrial</fullName>
    </recommendedName>
    <alternativeName>
        <fullName evidence="4">Complex I-39kD</fullName>
    </alternativeName>
    <alternativeName>
        <fullName evidence="3">NADH-ubiquinone oxidoreductase 39 kDa subunit</fullName>
    </alternativeName>
</protein>
<dbReference type="GO" id="GO:0044877">
    <property type="term" value="F:protein-containing complex binding"/>
    <property type="evidence" value="ECO:0007669"/>
    <property type="project" value="TreeGrafter"/>
</dbReference>
<dbReference type="Pfam" id="PF01370">
    <property type="entry name" value="Epimerase"/>
    <property type="match status" value="1"/>
</dbReference>
<evidence type="ECO:0000256" key="5">
    <source>
        <dbReference type="ARBA" id="ARBA00046455"/>
    </source>
</evidence>
<feature type="domain" description="NAD-dependent epimerase/dehydratase" evidence="6">
    <location>
        <begin position="56"/>
        <end position="271"/>
    </location>
</feature>
<dbReference type="OrthoDB" id="275457at2759"/>
<keyword evidence="8" id="KW-1185">Reference proteome</keyword>
<dbReference type="InterPro" id="IPR036291">
    <property type="entry name" value="NAD(P)-bd_dom_sf"/>
</dbReference>
<evidence type="ECO:0000256" key="2">
    <source>
        <dbReference type="ARBA" id="ARBA00040720"/>
    </source>
</evidence>
<organism evidence="7 8">
    <name type="scientific">Nezara viridula</name>
    <name type="common">Southern green stink bug</name>
    <name type="synonym">Cimex viridulus</name>
    <dbReference type="NCBI Taxonomy" id="85310"/>
    <lineage>
        <taxon>Eukaryota</taxon>
        <taxon>Metazoa</taxon>
        <taxon>Ecdysozoa</taxon>
        <taxon>Arthropoda</taxon>
        <taxon>Hexapoda</taxon>
        <taxon>Insecta</taxon>
        <taxon>Pterygota</taxon>
        <taxon>Neoptera</taxon>
        <taxon>Paraneoptera</taxon>
        <taxon>Hemiptera</taxon>
        <taxon>Heteroptera</taxon>
        <taxon>Panheteroptera</taxon>
        <taxon>Pentatomomorpha</taxon>
        <taxon>Pentatomoidea</taxon>
        <taxon>Pentatomidae</taxon>
        <taxon>Pentatominae</taxon>
        <taxon>Nezara</taxon>
    </lineage>
</organism>
<reference evidence="7" key="1">
    <citation type="submission" date="2022-01" db="EMBL/GenBank/DDBJ databases">
        <authorList>
            <person name="King R."/>
        </authorList>
    </citation>
    <scope>NUCLEOTIDE SEQUENCE</scope>
</reference>
<dbReference type="SUPFAM" id="SSF51735">
    <property type="entry name" value="NAD(P)-binding Rossmann-fold domains"/>
    <property type="match status" value="1"/>
</dbReference>
<dbReference type="GO" id="GO:0005739">
    <property type="term" value="C:mitochondrion"/>
    <property type="evidence" value="ECO:0007669"/>
    <property type="project" value="TreeGrafter"/>
</dbReference>
<evidence type="ECO:0000256" key="4">
    <source>
        <dbReference type="ARBA" id="ARBA00043145"/>
    </source>
</evidence>
<name>A0A9P0H4D5_NEZVI</name>
<evidence type="ECO:0000256" key="1">
    <source>
        <dbReference type="ARBA" id="ARBA00038501"/>
    </source>
</evidence>
<gene>
    <name evidence="7" type="ORF">NEZAVI_LOCUS4084</name>
</gene>
<evidence type="ECO:0000313" key="8">
    <source>
        <dbReference type="Proteomes" id="UP001152798"/>
    </source>
</evidence>
<dbReference type="EMBL" id="OV725078">
    <property type="protein sequence ID" value="CAH1393407.1"/>
    <property type="molecule type" value="Genomic_DNA"/>
</dbReference>
<evidence type="ECO:0000259" key="6">
    <source>
        <dbReference type="Pfam" id="PF01370"/>
    </source>
</evidence>
<dbReference type="CDD" id="cd05271">
    <property type="entry name" value="NDUFA9_like_SDR_a"/>
    <property type="match status" value="1"/>
</dbReference>
<dbReference type="PANTHER" id="PTHR12126:SF11">
    <property type="entry name" value="NADH DEHYDROGENASE [UBIQUINONE] 1 ALPHA SUBCOMPLEX SUBUNIT 9, MITOCHONDRIAL"/>
    <property type="match status" value="1"/>
</dbReference>
<dbReference type="Proteomes" id="UP001152798">
    <property type="component" value="Chromosome 2"/>
</dbReference>
<accession>A0A9P0H4D5</accession>
<sequence>MAGLQFKFQNVLYIVPRQLIVHRRFSEGVNYIKNTNLSSLKRGTGGRSSFNGIVATVFGSSGFLGAYVCNKLGKIGTQLILPYRGDPYHVRSLKLVGDLGQVLFQPYHLLDEDSIFKAVKHSNVVINLVGRDWETKNFTFDRVHVEGARKLAKVSKAAGVETFIHVSALNASEHPPEYMMDGGSKFLASKWRGEVAVKEEFPEAIIFRPADIYGQEDSFLRYYCSFWRHQGKMMPLYRSGEHSIKQPVFVEDVAAGIVAACKEKHLKGKIYQAVGPTRYKLSELVDWFHRIINKSDEWGYYRYDLRFDPLFQLRVSLLPKLTLGTYPKGNIHWEKVERECHSDVVVPGIETLEDLGVTLTRMEDQVPWELKTYRAYSYYELELNEFAIPNPPQPVVS</sequence>
<dbReference type="Gene3D" id="3.40.50.720">
    <property type="entry name" value="NAD(P)-binding Rossmann-like Domain"/>
    <property type="match status" value="1"/>
</dbReference>
<evidence type="ECO:0000313" key="7">
    <source>
        <dbReference type="EMBL" id="CAH1393407.1"/>
    </source>
</evidence>
<dbReference type="PANTHER" id="PTHR12126">
    <property type="entry name" value="NADH-UBIQUINONE OXIDOREDUCTASE 39 KDA SUBUNIT-RELATED"/>
    <property type="match status" value="1"/>
</dbReference>
<dbReference type="AlphaFoldDB" id="A0A9P0H4D5"/>